<dbReference type="Pfam" id="PF13439">
    <property type="entry name" value="Glyco_transf_4"/>
    <property type="match status" value="1"/>
</dbReference>
<evidence type="ECO:0000259" key="2">
    <source>
        <dbReference type="Pfam" id="PF13439"/>
    </source>
</evidence>
<dbReference type="Gene3D" id="3.40.50.2000">
    <property type="entry name" value="Glycogen Phosphorylase B"/>
    <property type="match status" value="2"/>
</dbReference>
<keyword evidence="3" id="KW-0808">Transferase</keyword>
<sequence>MLRVLTIASLFPDESRPVFGVFVERQTLGLAARDDVSIEVIAPVGIPPWPLSRHARYRALAKLPGHEQWKGLSIHRPRFPVIPGANGRASGALMARAILPIARRLHAERPFDVIDAEFFFPDGPAAMRVAQALRLPYSVKARGADIHYWGHQPATADAVHLAGVNAAGLLAVSDAMKRDMVALGMAEERIRVHHTGVDLDRFAPRDRAALKAELGVTGPLVASIGALIPRKGQAILIDAVASLPGVTLMLVGDGPDRVALEAQASKLGISERVRFTGSLPHDEIAQILAAADVMALPSASEGLANAWVEALACGTPIVITDTGGAREVVQSPAIGRIAARTPAAIAAAIASLVGDPPPASVVRAAAARFTWPANSQALFAHLSAIARGA</sequence>
<evidence type="ECO:0000313" key="4">
    <source>
        <dbReference type="Proteomes" id="UP000706039"/>
    </source>
</evidence>
<feature type="domain" description="Glycosyl transferase family 1" evidence="1">
    <location>
        <begin position="217"/>
        <end position="364"/>
    </location>
</feature>
<dbReference type="EC" id="2.4.-.-" evidence="3"/>
<evidence type="ECO:0000313" key="3">
    <source>
        <dbReference type="EMBL" id="MBY8824063.1"/>
    </source>
</evidence>
<dbReference type="InterPro" id="IPR028098">
    <property type="entry name" value="Glyco_trans_4-like_N"/>
</dbReference>
<feature type="domain" description="Glycosyltransferase subfamily 4-like N-terminal" evidence="2">
    <location>
        <begin position="75"/>
        <end position="201"/>
    </location>
</feature>
<dbReference type="GO" id="GO:0016757">
    <property type="term" value="F:glycosyltransferase activity"/>
    <property type="evidence" value="ECO:0007669"/>
    <property type="project" value="UniProtKB-KW"/>
</dbReference>
<dbReference type="RefSeq" id="WP_222991158.1">
    <property type="nucleotide sequence ID" value="NZ_JAINVV010000008.1"/>
</dbReference>
<protein>
    <submittedName>
        <fullName evidence="3">Glycosyltransferase</fullName>
        <ecNumber evidence="3">2.4.-.-</ecNumber>
    </submittedName>
</protein>
<dbReference type="InterPro" id="IPR001296">
    <property type="entry name" value="Glyco_trans_1"/>
</dbReference>
<evidence type="ECO:0000259" key="1">
    <source>
        <dbReference type="Pfam" id="PF00534"/>
    </source>
</evidence>
<accession>A0ABS7PRV1</accession>
<dbReference type="PANTHER" id="PTHR45947:SF3">
    <property type="entry name" value="SULFOQUINOVOSYL TRANSFERASE SQD2"/>
    <property type="match status" value="1"/>
</dbReference>
<dbReference type="Proteomes" id="UP000706039">
    <property type="component" value="Unassembled WGS sequence"/>
</dbReference>
<reference evidence="3 4" key="1">
    <citation type="submission" date="2021-08" db="EMBL/GenBank/DDBJ databases">
        <authorList>
            <person name="Tuo L."/>
        </authorList>
    </citation>
    <scope>NUCLEOTIDE SEQUENCE [LARGE SCALE GENOMIC DNA]</scope>
    <source>
        <strain evidence="3 4">JCM 31229</strain>
    </source>
</reference>
<name>A0ABS7PRV1_9SPHN</name>
<dbReference type="PANTHER" id="PTHR45947">
    <property type="entry name" value="SULFOQUINOVOSYL TRANSFERASE SQD2"/>
    <property type="match status" value="1"/>
</dbReference>
<comment type="caution">
    <text evidence="3">The sequence shown here is derived from an EMBL/GenBank/DDBJ whole genome shotgun (WGS) entry which is preliminary data.</text>
</comment>
<organism evidence="3 4">
    <name type="scientific">Sphingomonas colocasiae</name>
    <dbReference type="NCBI Taxonomy" id="1848973"/>
    <lineage>
        <taxon>Bacteria</taxon>
        <taxon>Pseudomonadati</taxon>
        <taxon>Pseudomonadota</taxon>
        <taxon>Alphaproteobacteria</taxon>
        <taxon>Sphingomonadales</taxon>
        <taxon>Sphingomonadaceae</taxon>
        <taxon>Sphingomonas</taxon>
    </lineage>
</organism>
<dbReference type="SUPFAM" id="SSF53756">
    <property type="entry name" value="UDP-Glycosyltransferase/glycogen phosphorylase"/>
    <property type="match status" value="1"/>
</dbReference>
<gene>
    <name evidence="3" type="ORF">K7G82_17290</name>
</gene>
<proteinExistence type="predicted"/>
<dbReference type="Pfam" id="PF00534">
    <property type="entry name" value="Glycos_transf_1"/>
    <property type="match status" value="1"/>
</dbReference>
<dbReference type="InterPro" id="IPR050194">
    <property type="entry name" value="Glycosyltransferase_grp1"/>
</dbReference>
<keyword evidence="4" id="KW-1185">Reference proteome</keyword>
<keyword evidence="3" id="KW-0328">Glycosyltransferase</keyword>
<dbReference type="EMBL" id="JAINVV010000008">
    <property type="protein sequence ID" value="MBY8824063.1"/>
    <property type="molecule type" value="Genomic_DNA"/>
</dbReference>